<evidence type="ECO:0000256" key="4">
    <source>
        <dbReference type="ARBA" id="ARBA00022679"/>
    </source>
</evidence>
<dbReference type="RefSeq" id="WP_228848557.1">
    <property type="nucleotide sequence ID" value="NZ_JADCKQ010000005.1"/>
</dbReference>
<dbReference type="InterPro" id="IPR035965">
    <property type="entry name" value="PAS-like_dom_sf"/>
</dbReference>
<name>A0A8J7IEK8_9RHOB</name>
<dbReference type="EMBL" id="JADCKQ010000005">
    <property type="protein sequence ID" value="MBI1493737.1"/>
    <property type="molecule type" value="Genomic_DNA"/>
</dbReference>
<dbReference type="PANTHER" id="PTHR45339">
    <property type="entry name" value="HYBRID SIGNAL TRANSDUCTION HISTIDINE KINASE J"/>
    <property type="match status" value="1"/>
</dbReference>
<comment type="caution">
    <text evidence="15">The sequence shown here is derived from an EMBL/GenBank/DDBJ whole genome shotgun (WGS) entry which is preliminary data.</text>
</comment>
<dbReference type="Pfam" id="PF00072">
    <property type="entry name" value="Response_reg"/>
    <property type="match status" value="1"/>
</dbReference>
<keyword evidence="10" id="KW-0472">Membrane</keyword>
<feature type="transmembrane region" description="Helical" evidence="10">
    <location>
        <begin position="126"/>
        <end position="148"/>
    </location>
</feature>
<keyword evidence="4" id="KW-0808">Transferase</keyword>
<keyword evidence="10" id="KW-1133">Transmembrane helix</keyword>
<gene>
    <name evidence="15" type="ORF">H1D41_08840</name>
</gene>
<dbReference type="Gene3D" id="3.40.50.2300">
    <property type="match status" value="1"/>
</dbReference>
<dbReference type="InterPro" id="IPR036890">
    <property type="entry name" value="HATPase_C_sf"/>
</dbReference>
<dbReference type="PROSITE" id="PS50110">
    <property type="entry name" value="RESPONSE_REGULATORY"/>
    <property type="match status" value="1"/>
</dbReference>
<organism evidence="15 16">
    <name type="scientific">Halocynthiibacter styelae</name>
    <dbReference type="NCBI Taxonomy" id="2761955"/>
    <lineage>
        <taxon>Bacteria</taxon>
        <taxon>Pseudomonadati</taxon>
        <taxon>Pseudomonadota</taxon>
        <taxon>Alphaproteobacteria</taxon>
        <taxon>Rhodobacterales</taxon>
        <taxon>Paracoccaceae</taxon>
        <taxon>Halocynthiibacter</taxon>
    </lineage>
</organism>
<dbReference type="Pfam" id="PF02518">
    <property type="entry name" value="HATPase_c"/>
    <property type="match status" value="1"/>
</dbReference>
<keyword evidence="8" id="KW-0902">Two-component regulatory system</keyword>
<dbReference type="SUPFAM" id="SSF52172">
    <property type="entry name" value="CheY-like"/>
    <property type="match status" value="1"/>
</dbReference>
<evidence type="ECO:0000256" key="7">
    <source>
        <dbReference type="ARBA" id="ARBA00022840"/>
    </source>
</evidence>
<keyword evidence="3 9" id="KW-0597">Phosphoprotein</keyword>
<dbReference type="PROSITE" id="PS50113">
    <property type="entry name" value="PAC"/>
    <property type="match status" value="1"/>
</dbReference>
<evidence type="ECO:0000256" key="8">
    <source>
        <dbReference type="ARBA" id="ARBA00023012"/>
    </source>
</evidence>
<proteinExistence type="predicted"/>
<dbReference type="GO" id="GO:0000155">
    <property type="term" value="F:phosphorelay sensor kinase activity"/>
    <property type="evidence" value="ECO:0007669"/>
    <property type="project" value="InterPro"/>
</dbReference>
<feature type="domain" description="PAC" evidence="14">
    <location>
        <begin position="306"/>
        <end position="360"/>
    </location>
</feature>
<sequence length="748" mass="82056">MNANNQTAREALNCFEIRNRPDGLFLRYARGYVAAVPVRLAMMTFAAVLLAVITTPGLALLAYLIGMTGEVVHISSLLKDRKIPIAEYQCSRRRRDIQRLTAAFQAICASIGLAIVWSASDLGETRFFAFVCITTLIIHASITMPFFPWGSRLRLGIYILVSIFLILHDIQIADGMDPGLGFDLAAISLFSLMAVMLMVSRYKSFHAAQLAKRHLLQEKLEAEEARDRLIRSQNLTKQLALVARNASDIVIITETDGTISWVNDTFIHSTGYSEKDILGKHVKMLNGPETDPAVIQKLIQARKEGEGVRTEILNYDKNGQTKWYEINISPVYDDMGILINFVSIERDIHALKQREADLAEARETAEETARAKTAFLATMSHEIRTPMNGIIGVTDLLLESDLNPDQRHLTETISDAGGALLGIINNTLDLTRLEAGKAELEQHNFSVRQVALKTTELLKPIANGKQIGLNIHIAEDVPDTITGDPGRFRQVLMNLIGNAIKFTSDGQVDCEIFGPEAPEVPEISVVIHDTGIGIAENKLSAIFEEFTQADSSVSRRFGGTGLGLSISQKLAHAMGGRISVTSTIGIGSAFTLTLPARLPSENEPLLTSQPGNSSLKGKSVLIADDNKTNRFILSRLLRDTGMDLDFATDGFEVIDSFHKNKPDLILMDVSMPGKDGLEATREIRKFEEQNRYLAVPIYALTANAFSSHQSDCTSAGMNGFLTKPVKKDVLVGTLTKIFSDSTGNPAIS</sequence>
<dbReference type="CDD" id="cd16922">
    <property type="entry name" value="HATPase_EvgS-ArcB-TorS-like"/>
    <property type="match status" value="1"/>
</dbReference>
<evidence type="ECO:0000256" key="6">
    <source>
        <dbReference type="ARBA" id="ARBA00022777"/>
    </source>
</evidence>
<feature type="transmembrane region" description="Helical" evidence="10">
    <location>
        <begin position="155"/>
        <end position="173"/>
    </location>
</feature>
<evidence type="ECO:0000256" key="2">
    <source>
        <dbReference type="ARBA" id="ARBA00012438"/>
    </source>
</evidence>
<dbReference type="GO" id="GO:0005524">
    <property type="term" value="F:ATP binding"/>
    <property type="evidence" value="ECO:0007669"/>
    <property type="project" value="UniProtKB-KW"/>
</dbReference>
<dbReference type="CDD" id="cd00130">
    <property type="entry name" value="PAS"/>
    <property type="match status" value="1"/>
</dbReference>
<dbReference type="SMART" id="SM00086">
    <property type="entry name" value="PAC"/>
    <property type="match status" value="1"/>
</dbReference>
<dbReference type="InterPro" id="IPR000014">
    <property type="entry name" value="PAS"/>
</dbReference>
<evidence type="ECO:0000256" key="1">
    <source>
        <dbReference type="ARBA" id="ARBA00000085"/>
    </source>
</evidence>
<feature type="transmembrane region" description="Helical" evidence="10">
    <location>
        <begin position="99"/>
        <end position="120"/>
    </location>
</feature>
<dbReference type="CDD" id="cd17546">
    <property type="entry name" value="REC_hyHK_CKI1_RcsC-like"/>
    <property type="match status" value="1"/>
</dbReference>
<dbReference type="SMART" id="SM00387">
    <property type="entry name" value="HATPase_c"/>
    <property type="match status" value="1"/>
</dbReference>
<feature type="domain" description="PAS" evidence="13">
    <location>
        <begin position="235"/>
        <end position="305"/>
    </location>
</feature>
<dbReference type="FunFam" id="1.10.287.130:FF:000002">
    <property type="entry name" value="Two-component osmosensing histidine kinase"/>
    <property type="match status" value="1"/>
</dbReference>
<dbReference type="NCBIfam" id="TIGR00229">
    <property type="entry name" value="sensory_box"/>
    <property type="match status" value="1"/>
</dbReference>
<comment type="catalytic activity">
    <reaction evidence="1">
        <text>ATP + protein L-histidine = ADP + protein N-phospho-L-histidine.</text>
        <dbReference type="EC" id="2.7.13.3"/>
    </reaction>
</comment>
<dbReference type="Gene3D" id="3.30.450.20">
    <property type="entry name" value="PAS domain"/>
    <property type="match status" value="1"/>
</dbReference>
<evidence type="ECO:0000313" key="15">
    <source>
        <dbReference type="EMBL" id="MBI1493737.1"/>
    </source>
</evidence>
<keyword evidence="7" id="KW-0067">ATP-binding</keyword>
<dbReference type="InterPro" id="IPR004358">
    <property type="entry name" value="Sig_transdc_His_kin-like_C"/>
</dbReference>
<keyword evidence="16" id="KW-1185">Reference proteome</keyword>
<dbReference type="PROSITE" id="PS50112">
    <property type="entry name" value="PAS"/>
    <property type="match status" value="1"/>
</dbReference>
<dbReference type="Pfam" id="PF00512">
    <property type="entry name" value="HisKA"/>
    <property type="match status" value="1"/>
</dbReference>
<dbReference type="InterPro" id="IPR005467">
    <property type="entry name" value="His_kinase_dom"/>
</dbReference>
<evidence type="ECO:0000259" key="11">
    <source>
        <dbReference type="PROSITE" id="PS50109"/>
    </source>
</evidence>
<dbReference type="SUPFAM" id="SSF47384">
    <property type="entry name" value="Homodimeric domain of signal transducing histidine kinase"/>
    <property type="match status" value="1"/>
</dbReference>
<feature type="transmembrane region" description="Helical" evidence="10">
    <location>
        <begin position="32"/>
        <end position="54"/>
    </location>
</feature>
<dbReference type="SMART" id="SM00091">
    <property type="entry name" value="PAS"/>
    <property type="match status" value="1"/>
</dbReference>
<dbReference type="InterPro" id="IPR011006">
    <property type="entry name" value="CheY-like_superfamily"/>
</dbReference>
<feature type="modified residue" description="4-aspartylphosphate" evidence="9">
    <location>
        <position position="668"/>
    </location>
</feature>
<feature type="domain" description="Histidine kinase" evidence="11">
    <location>
        <begin position="378"/>
        <end position="598"/>
    </location>
</feature>
<dbReference type="SMART" id="SM00448">
    <property type="entry name" value="REC"/>
    <property type="match status" value="1"/>
</dbReference>
<dbReference type="InterPro" id="IPR001789">
    <property type="entry name" value="Sig_transdc_resp-reg_receiver"/>
</dbReference>
<dbReference type="SUPFAM" id="SSF55874">
    <property type="entry name" value="ATPase domain of HSP90 chaperone/DNA topoisomerase II/histidine kinase"/>
    <property type="match status" value="1"/>
</dbReference>
<dbReference type="Gene3D" id="3.30.565.10">
    <property type="entry name" value="Histidine kinase-like ATPase, C-terminal domain"/>
    <property type="match status" value="1"/>
</dbReference>
<reference evidence="15" key="1">
    <citation type="submission" date="2020-10" db="EMBL/GenBank/DDBJ databases">
        <title>Paenihalocynthiibacter styelae gen. nov., sp. nov., isolated from stalked sea squirt Styela clava.</title>
        <authorList>
            <person name="Kim Y.-O."/>
            <person name="Yoon J.-H."/>
        </authorList>
    </citation>
    <scope>NUCLEOTIDE SEQUENCE</scope>
    <source>
        <strain evidence="15">MYP1-1</strain>
    </source>
</reference>
<dbReference type="FunFam" id="3.30.565.10:FF:000078">
    <property type="entry name" value="Two-component sensor histidine kinase"/>
    <property type="match status" value="1"/>
</dbReference>
<keyword evidence="5" id="KW-0547">Nucleotide-binding</keyword>
<evidence type="ECO:0000259" key="13">
    <source>
        <dbReference type="PROSITE" id="PS50112"/>
    </source>
</evidence>
<evidence type="ECO:0000259" key="12">
    <source>
        <dbReference type="PROSITE" id="PS50110"/>
    </source>
</evidence>
<evidence type="ECO:0000259" key="14">
    <source>
        <dbReference type="PROSITE" id="PS50113"/>
    </source>
</evidence>
<dbReference type="AlphaFoldDB" id="A0A8J7IEK8"/>
<accession>A0A8J7IEK8</accession>
<dbReference type="EC" id="2.7.13.3" evidence="2"/>
<dbReference type="InterPro" id="IPR003594">
    <property type="entry name" value="HATPase_dom"/>
</dbReference>
<dbReference type="CDD" id="cd00082">
    <property type="entry name" value="HisKA"/>
    <property type="match status" value="1"/>
</dbReference>
<dbReference type="InterPro" id="IPR001610">
    <property type="entry name" value="PAC"/>
</dbReference>
<dbReference type="InterPro" id="IPR036097">
    <property type="entry name" value="HisK_dim/P_sf"/>
</dbReference>
<evidence type="ECO:0000313" key="16">
    <source>
        <dbReference type="Proteomes" id="UP000640583"/>
    </source>
</evidence>
<dbReference type="Gene3D" id="1.10.287.130">
    <property type="match status" value="1"/>
</dbReference>
<feature type="domain" description="Response regulatory" evidence="12">
    <location>
        <begin position="619"/>
        <end position="738"/>
    </location>
</feature>
<protein>
    <recommendedName>
        <fullName evidence="2">histidine kinase</fullName>
        <ecNumber evidence="2">2.7.13.3</ecNumber>
    </recommendedName>
</protein>
<dbReference type="PROSITE" id="PS50109">
    <property type="entry name" value="HIS_KIN"/>
    <property type="match status" value="1"/>
</dbReference>
<keyword evidence="10" id="KW-0812">Transmembrane</keyword>
<dbReference type="PANTHER" id="PTHR45339:SF1">
    <property type="entry name" value="HYBRID SIGNAL TRANSDUCTION HISTIDINE KINASE J"/>
    <property type="match status" value="1"/>
</dbReference>
<dbReference type="Pfam" id="PF13426">
    <property type="entry name" value="PAS_9"/>
    <property type="match status" value="1"/>
</dbReference>
<dbReference type="InterPro" id="IPR000700">
    <property type="entry name" value="PAS-assoc_C"/>
</dbReference>
<dbReference type="Proteomes" id="UP000640583">
    <property type="component" value="Unassembled WGS sequence"/>
</dbReference>
<dbReference type="InterPro" id="IPR003661">
    <property type="entry name" value="HisK_dim/P_dom"/>
</dbReference>
<keyword evidence="6" id="KW-0418">Kinase</keyword>
<dbReference type="SMART" id="SM00388">
    <property type="entry name" value="HisKA"/>
    <property type="match status" value="1"/>
</dbReference>
<dbReference type="PRINTS" id="PR00344">
    <property type="entry name" value="BCTRLSENSOR"/>
</dbReference>
<dbReference type="SUPFAM" id="SSF55785">
    <property type="entry name" value="PYP-like sensor domain (PAS domain)"/>
    <property type="match status" value="1"/>
</dbReference>
<evidence type="ECO:0000256" key="5">
    <source>
        <dbReference type="ARBA" id="ARBA00022741"/>
    </source>
</evidence>
<evidence type="ECO:0000256" key="3">
    <source>
        <dbReference type="ARBA" id="ARBA00022553"/>
    </source>
</evidence>
<evidence type="ECO:0000256" key="9">
    <source>
        <dbReference type="PROSITE-ProRule" id="PRU00169"/>
    </source>
</evidence>
<evidence type="ECO:0000256" key="10">
    <source>
        <dbReference type="SAM" id="Phobius"/>
    </source>
</evidence>
<feature type="transmembrane region" description="Helical" evidence="10">
    <location>
        <begin position="60"/>
        <end position="78"/>
    </location>
</feature>